<keyword evidence="5" id="KW-1015">Disulfide bond</keyword>
<dbReference type="InterPro" id="IPR050316">
    <property type="entry name" value="Tyrosinase/Hemocyanin"/>
</dbReference>
<dbReference type="Gene3D" id="2.60.310.10">
    <property type="entry name" value="Haemocyanin C-terminal domain"/>
    <property type="match status" value="1"/>
</dbReference>
<evidence type="ECO:0000313" key="8">
    <source>
        <dbReference type="EMBL" id="ETO23759.1"/>
    </source>
</evidence>
<accession>X6NDA9</accession>
<organism evidence="8 9">
    <name type="scientific">Reticulomyxa filosa</name>
    <dbReference type="NCBI Taxonomy" id="46433"/>
    <lineage>
        <taxon>Eukaryota</taxon>
        <taxon>Sar</taxon>
        <taxon>Rhizaria</taxon>
        <taxon>Retaria</taxon>
        <taxon>Foraminifera</taxon>
        <taxon>Monothalamids</taxon>
        <taxon>Reticulomyxidae</taxon>
        <taxon>Reticulomyxa</taxon>
    </lineage>
</organism>
<evidence type="ECO:0000256" key="3">
    <source>
        <dbReference type="ARBA" id="ARBA00022621"/>
    </source>
</evidence>
<evidence type="ECO:0000259" key="7">
    <source>
        <dbReference type="Pfam" id="PF14830"/>
    </source>
</evidence>
<proteinExistence type="predicted"/>
<evidence type="ECO:0000259" key="6">
    <source>
        <dbReference type="Pfam" id="PF00264"/>
    </source>
</evidence>
<evidence type="ECO:0000256" key="5">
    <source>
        <dbReference type="ARBA" id="ARBA00023157"/>
    </source>
</evidence>
<dbReference type="PANTHER" id="PTHR11474">
    <property type="entry name" value="TYROSINASE FAMILY MEMBER"/>
    <property type="match status" value="1"/>
</dbReference>
<comment type="function">
    <text evidence="1">Hemocyanins are copper-containing oxygen carriers occurring freely dissolved in the hemolymph of many mollusks and arthropods.</text>
</comment>
<keyword evidence="3" id="KW-0561">Oxygen transport</keyword>
<comment type="caution">
    <text evidence="8">The sequence shown here is derived from an EMBL/GenBank/DDBJ whole genome shotgun (WGS) entry which is preliminary data.</text>
</comment>
<dbReference type="Gene3D" id="1.10.1280.10">
    <property type="entry name" value="Di-copper center containing domain from catechol oxidase"/>
    <property type="match status" value="1"/>
</dbReference>
<sequence length="830" mass="94552">FENALRRWNLSVAIPYWNWANSSLGGFPDLVTRVNFTDPETQITYKNPWWNYRIPDYTVQRGEAFNPNNTCKYVCRNPQPELFEYTRPNNFPVSFYRQLLQSYEYDNWIVFDFMFSLFKQKKKKKQLINNKLFEIPHNNVHNLIGATILDLLTATFDPLFMLHHMGVERYFLIWQQLTEYRNISYRPNSTQINEYLGCFVEKFHMGDRLMPFNGSSGQNYDPTTSKFGYSSFDTMNWDQMHYSYNPYPEAFFGPFKDVAELANFLHAQKYESERLYLGWYLPDLPFTYRIHYAAKKYGTNTVIVNGSFAKLGSSPTVAGLNKFLFRVDITEAMNSSGLALDNLVEVDVFVTSDKDSNTPAVIIPHPAIIYRSDGQEVFRLFWGPEYFNISTGEDIRIILGSLCACSCQQGLQLIKKTEKQTSVILGNQFSNVLRVDQNELVFTQTTIGNAVNVSVSTLVFNSNVVTQSFYSDEEQVDYGPTILTQEGPNIFQIADLKTQIHIYADQIASQGFHGTIFTNSTAQFRSTELGHVIKKKKCFKNAVVPLDRELLKYDHELYGNVFISYNLEEVDFVSCGNSSLIGCLVNDETSWNDCNVGDQCFGSFPIIDKAGIRYFVANNKTLCEMGMKIAFNAQYVTAVSNATSTACKNLGIPHNARWTSHVIDSAGANVQFGLSLGGKQCEASYWIEGPVDKGWFAVALFGPYHFIGSSATQMQGLSIVATNTGNSWSFALYLLQGSGQHSISELLICDQQVVNGRIRANCSSTLIPERTVPIFADKFLDYMPLNFPKLEPDVSYYYLTAWRNYSDPGLFVFFAKGEGIRYEIKFCWML</sequence>
<dbReference type="GO" id="GO:0016491">
    <property type="term" value="F:oxidoreductase activity"/>
    <property type="evidence" value="ECO:0007669"/>
    <property type="project" value="InterPro"/>
</dbReference>
<evidence type="ECO:0000256" key="2">
    <source>
        <dbReference type="ARBA" id="ARBA00022448"/>
    </source>
</evidence>
<dbReference type="OrthoDB" id="6132182at2759"/>
<dbReference type="Proteomes" id="UP000023152">
    <property type="component" value="Unassembled WGS sequence"/>
</dbReference>
<dbReference type="Pfam" id="PF14830">
    <property type="entry name" value="Haemocyan_bet_s"/>
    <property type="match status" value="1"/>
</dbReference>
<dbReference type="GO" id="GO:0005344">
    <property type="term" value="F:oxygen carrier activity"/>
    <property type="evidence" value="ECO:0007669"/>
    <property type="project" value="UniProtKB-KW"/>
</dbReference>
<dbReference type="InterPro" id="IPR036848">
    <property type="entry name" value="Haemocyanin_C_sf"/>
</dbReference>
<dbReference type="AlphaFoldDB" id="X6NDA9"/>
<keyword evidence="4" id="KW-0479">Metal-binding</keyword>
<dbReference type="SUPFAM" id="SSF48056">
    <property type="entry name" value="Di-copper centre-containing domain"/>
    <property type="match status" value="1"/>
</dbReference>
<evidence type="ECO:0000313" key="9">
    <source>
        <dbReference type="Proteomes" id="UP000023152"/>
    </source>
</evidence>
<evidence type="ECO:0000256" key="1">
    <source>
        <dbReference type="ARBA" id="ARBA00002958"/>
    </source>
</evidence>
<name>X6NDA9_RETFI</name>
<protein>
    <submittedName>
        <fullName evidence="8">Tyrosinase</fullName>
    </submittedName>
</protein>
<dbReference type="Pfam" id="PF00264">
    <property type="entry name" value="Tyrosinase"/>
    <property type="match status" value="1"/>
</dbReference>
<feature type="domain" description="Haemocyanin beta-sandwich" evidence="7">
    <location>
        <begin position="271"/>
        <end position="371"/>
    </location>
</feature>
<dbReference type="InterPro" id="IPR028999">
    <property type="entry name" value="Beta-sandwich_Haemocyanin"/>
</dbReference>
<keyword evidence="2" id="KW-0813">Transport</keyword>
<feature type="non-terminal residue" evidence="8">
    <location>
        <position position="1"/>
    </location>
</feature>
<reference evidence="8 9" key="1">
    <citation type="journal article" date="2013" name="Curr. Biol.">
        <title>The Genome of the Foraminiferan Reticulomyxa filosa.</title>
        <authorList>
            <person name="Glockner G."/>
            <person name="Hulsmann N."/>
            <person name="Schleicher M."/>
            <person name="Noegel A.A."/>
            <person name="Eichinger L."/>
            <person name="Gallinger C."/>
            <person name="Pawlowski J."/>
            <person name="Sierra R."/>
            <person name="Euteneuer U."/>
            <person name="Pillet L."/>
            <person name="Moustafa A."/>
            <person name="Platzer M."/>
            <person name="Groth M."/>
            <person name="Szafranski K."/>
            <person name="Schliwa M."/>
        </authorList>
    </citation>
    <scope>NUCLEOTIDE SEQUENCE [LARGE SCALE GENOMIC DNA]</scope>
</reference>
<keyword evidence="9" id="KW-1185">Reference proteome</keyword>
<dbReference type="InterPro" id="IPR008922">
    <property type="entry name" value="Di-copper_centre_dom_sf"/>
</dbReference>
<feature type="domain" description="Tyrosinase copper-binding" evidence="6">
    <location>
        <begin position="1"/>
        <end position="176"/>
    </location>
</feature>
<dbReference type="GO" id="GO:0046872">
    <property type="term" value="F:metal ion binding"/>
    <property type="evidence" value="ECO:0007669"/>
    <property type="project" value="UniProtKB-KW"/>
</dbReference>
<dbReference type="InterPro" id="IPR002227">
    <property type="entry name" value="Tyrosinase_Cu-bd"/>
</dbReference>
<dbReference type="SUPFAM" id="SSF81277">
    <property type="entry name" value="C-terminal domain of mollusc hemocyanin"/>
    <property type="match status" value="1"/>
</dbReference>
<gene>
    <name evidence="8" type="ORF">RFI_13420</name>
</gene>
<dbReference type="EMBL" id="ASPP01009728">
    <property type="protein sequence ID" value="ETO23759.1"/>
    <property type="molecule type" value="Genomic_DNA"/>
</dbReference>
<evidence type="ECO:0000256" key="4">
    <source>
        <dbReference type="ARBA" id="ARBA00022723"/>
    </source>
</evidence>